<dbReference type="Proteomes" id="UP001557470">
    <property type="component" value="Unassembled WGS sequence"/>
</dbReference>
<proteinExistence type="predicted"/>
<feature type="compositionally biased region" description="Polar residues" evidence="1">
    <location>
        <begin position="188"/>
        <end position="210"/>
    </location>
</feature>
<dbReference type="EMBL" id="JAGEUA010000002">
    <property type="protein sequence ID" value="KAL1007498.1"/>
    <property type="molecule type" value="Genomic_DNA"/>
</dbReference>
<accession>A0ABD0XF21</accession>
<gene>
    <name evidence="2" type="ORF">UPYG_G00087600</name>
</gene>
<keyword evidence="3" id="KW-1185">Reference proteome</keyword>
<comment type="caution">
    <text evidence="2">The sequence shown here is derived from an EMBL/GenBank/DDBJ whole genome shotgun (WGS) entry which is preliminary data.</text>
</comment>
<feature type="non-terminal residue" evidence="2">
    <location>
        <position position="446"/>
    </location>
</feature>
<feature type="compositionally biased region" description="Low complexity" evidence="1">
    <location>
        <begin position="211"/>
        <end position="243"/>
    </location>
</feature>
<dbReference type="AlphaFoldDB" id="A0ABD0XF21"/>
<protein>
    <submittedName>
        <fullName evidence="2">Uncharacterized protein</fullName>
    </submittedName>
</protein>
<evidence type="ECO:0000313" key="3">
    <source>
        <dbReference type="Proteomes" id="UP001557470"/>
    </source>
</evidence>
<name>A0ABD0XF21_UMBPY</name>
<reference evidence="2 3" key="1">
    <citation type="submission" date="2024-06" db="EMBL/GenBank/DDBJ databases">
        <authorList>
            <person name="Pan Q."/>
            <person name="Wen M."/>
            <person name="Jouanno E."/>
            <person name="Zahm M."/>
            <person name="Klopp C."/>
            <person name="Cabau C."/>
            <person name="Louis A."/>
            <person name="Berthelot C."/>
            <person name="Parey E."/>
            <person name="Roest Crollius H."/>
            <person name="Montfort J."/>
            <person name="Robinson-Rechavi M."/>
            <person name="Bouchez O."/>
            <person name="Lampietro C."/>
            <person name="Lopez Roques C."/>
            <person name="Donnadieu C."/>
            <person name="Postlethwait J."/>
            <person name="Bobe J."/>
            <person name="Verreycken H."/>
            <person name="Guiguen Y."/>
        </authorList>
    </citation>
    <scope>NUCLEOTIDE SEQUENCE [LARGE SCALE GENOMIC DNA]</scope>
    <source>
        <strain evidence="2">Up_M1</strain>
        <tissue evidence="2">Testis</tissue>
    </source>
</reference>
<evidence type="ECO:0000313" key="2">
    <source>
        <dbReference type="EMBL" id="KAL1007498.1"/>
    </source>
</evidence>
<feature type="region of interest" description="Disordered" evidence="1">
    <location>
        <begin position="68"/>
        <end position="250"/>
    </location>
</feature>
<feature type="compositionally biased region" description="Polar residues" evidence="1">
    <location>
        <begin position="68"/>
        <end position="95"/>
    </location>
</feature>
<organism evidence="2 3">
    <name type="scientific">Umbra pygmaea</name>
    <name type="common">Eastern mudminnow</name>
    <dbReference type="NCBI Taxonomy" id="75934"/>
    <lineage>
        <taxon>Eukaryota</taxon>
        <taxon>Metazoa</taxon>
        <taxon>Chordata</taxon>
        <taxon>Craniata</taxon>
        <taxon>Vertebrata</taxon>
        <taxon>Euteleostomi</taxon>
        <taxon>Actinopterygii</taxon>
        <taxon>Neopterygii</taxon>
        <taxon>Teleostei</taxon>
        <taxon>Protacanthopterygii</taxon>
        <taxon>Esociformes</taxon>
        <taxon>Umbridae</taxon>
        <taxon>Umbra</taxon>
    </lineage>
</organism>
<feature type="compositionally biased region" description="Low complexity" evidence="1">
    <location>
        <begin position="119"/>
        <end position="186"/>
    </location>
</feature>
<sequence>MRQRRSSGGSEEEVWNRRCLEVWLGTRRFRGLDDTEPLYGEHLRQCLQDAQQHGMCLTPFREMGAATLSSSLSQWNRPPTSTPNSQVGASPSQVQGCGPIQWAPRLSDSSFPSLPTHYASPASSPSKTASSPSTAASSPSKTASSPSKTASSPSKTASSPSKTASSPSKTASSPSKTASSPSTKASFPGTTASSPGKTASSPGKTASSPGKTASSPSMTASSPSKIASSPSTTASSPNTTASSHRASVRAQVSAPVRAQVTAPVTAPVIAPVLAPGLAPRALVIIGRSPFSAHVRDPMPRVGSLRALLKVPRASCLKVEDSLPMKILGGSYRGWRGGSTPPADCPQPPAVCPQPPADCPQPPAVCPQPPADCPQQPAVCPQPPADCPQQPAVCPQPPADCPQQLAVCPQLPERDRVALSISRLEGGALTFALALWEADHPLLEDHQ</sequence>
<evidence type="ECO:0000256" key="1">
    <source>
        <dbReference type="SAM" id="MobiDB-lite"/>
    </source>
</evidence>